<keyword evidence="1" id="KW-0812">Transmembrane</keyword>
<protein>
    <submittedName>
        <fullName evidence="3">Transporter</fullName>
    </submittedName>
</protein>
<dbReference type="Gene3D" id="2.40.50.100">
    <property type="match status" value="1"/>
</dbReference>
<keyword evidence="1" id="KW-0472">Membrane</keyword>
<dbReference type="InterPro" id="IPR050739">
    <property type="entry name" value="MFP"/>
</dbReference>
<dbReference type="Proteomes" id="UP000075573">
    <property type="component" value="Unassembled WGS sequence"/>
</dbReference>
<dbReference type="EMBL" id="LHZB01000051">
    <property type="protein sequence ID" value="KXV03649.1"/>
    <property type="molecule type" value="Genomic_DNA"/>
</dbReference>
<dbReference type="Pfam" id="PF26002">
    <property type="entry name" value="Beta-barrel_AprE"/>
    <property type="match status" value="1"/>
</dbReference>
<evidence type="ECO:0000259" key="2">
    <source>
        <dbReference type="Pfam" id="PF26002"/>
    </source>
</evidence>
<gene>
    <name evidence="3" type="ORF">AD929_00535</name>
</gene>
<reference evidence="3 4" key="1">
    <citation type="submission" date="2015-06" db="EMBL/GenBank/DDBJ databases">
        <title>Improved classification and identification of acetic acid bacteria using matrix-assisted laser desorption/ionization time-of-flight mass spectrometry; Gluconobacter nephelii and Gluconobacter uchimurae are later heterotypic synonyms of Gluconobacter japonicus and Gluconobacter oxydans, respectively.</title>
        <authorList>
            <person name="Li L."/>
            <person name="Cleenwerck I."/>
            <person name="De Vuyst L."/>
            <person name="Vandamme P."/>
        </authorList>
    </citation>
    <scope>NUCLEOTIDE SEQUENCE [LARGE SCALE GENOMIC DNA]</scope>
    <source>
        <strain evidence="3 4">LMG 1764</strain>
    </source>
</reference>
<evidence type="ECO:0000256" key="1">
    <source>
        <dbReference type="SAM" id="Phobius"/>
    </source>
</evidence>
<dbReference type="PATRIC" id="fig|442.7.peg.432"/>
<organism evidence="3 4">
    <name type="scientific">Gluconobacter potus</name>
    <dbReference type="NCBI Taxonomy" id="2724927"/>
    <lineage>
        <taxon>Bacteria</taxon>
        <taxon>Pseudomonadati</taxon>
        <taxon>Pseudomonadota</taxon>
        <taxon>Alphaproteobacteria</taxon>
        <taxon>Acetobacterales</taxon>
        <taxon>Acetobacteraceae</taxon>
        <taxon>Gluconobacter</taxon>
    </lineage>
</organism>
<feature type="domain" description="AprE-like beta-barrel" evidence="2">
    <location>
        <begin position="300"/>
        <end position="404"/>
    </location>
</feature>
<dbReference type="PRINTS" id="PR01490">
    <property type="entry name" value="RTXTOXIND"/>
</dbReference>
<dbReference type="PANTHER" id="PTHR30386:SF28">
    <property type="entry name" value="EXPORTED PROTEIN"/>
    <property type="match status" value="1"/>
</dbReference>
<dbReference type="PANTHER" id="PTHR30386">
    <property type="entry name" value="MEMBRANE FUSION SUBUNIT OF EMRAB-TOLC MULTIDRUG EFFLUX PUMP"/>
    <property type="match status" value="1"/>
</dbReference>
<dbReference type="Gene3D" id="2.40.30.170">
    <property type="match status" value="1"/>
</dbReference>
<name>A0A149R270_9PROT</name>
<sequence length="432" mass="47907">MVNTLFRPEIFVSRGDGWAGHVQLSQSLPVRIVSWGCVILSAGLALLLTFGVYTRRVHATGQVVPKSGILTIGSIYSGTISELRATEGQHVRKGDVLFAEDLETTSLAGPTQKQVIADLLRQKTLLQNQRALRAKSAPIEHQALLNQIQFLTLQREQIFTQISNDESVLPLVQKALAKMQGAQSKHLITETQFQSQLYTYAQLLNSHSQALQSRTEAESKISELAFKLARFDTELSHDLNELDKQIAAVDQQTAENEGRRSTIILAPEDGILTGVRGYLGEQVAAGTPLVTLLPTDQALQIELYVNSASIGFLKEGEPVLLRYDAFPYQKFGLHHGHIAEITHAPVVSTNQQDNRNAQMVGDQSKPPSQDIYRIRVAPDQTYVETYGRQRPLEAGMTVSADIATDRRRLWEWLLDPVISVRNTLTTTTLGPR</sequence>
<feature type="transmembrane region" description="Helical" evidence="1">
    <location>
        <begin position="32"/>
        <end position="53"/>
    </location>
</feature>
<dbReference type="InterPro" id="IPR058982">
    <property type="entry name" value="Beta-barrel_AprE"/>
</dbReference>
<proteinExistence type="predicted"/>
<accession>A0A149R270</accession>
<evidence type="ECO:0000313" key="4">
    <source>
        <dbReference type="Proteomes" id="UP000075573"/>
    </source>
</evidence>
<keyword evidence="1" id="KW-1133">Transmembrane helix</keyword>
<evidence type="ECO:0000313" key="3">
    <source>
        <dbReference type="EMBL" id="KXV03649.1"/>
    </source>
</evidence>
<dbReference type="AlphaFoldDB" id="A0A149R270"/>
<comment type="caution">
    <text evidence="3">The sequence shown here is derived from an EMBL/GenBank/DDBJ whole genome shotgun (WGS) entry which is preliminary data.</text>
</comment>